<evidence type="ECO:0000256" key="2">
    <source>
        <dbReference type="SAM" id="MobiDB-lite"/>
    </source>
</evidence>
<dbReference type="GeneID" id="34624114"/>
<dbReference type="Proteomes" id="UP000515125">
    <property type="component" value="Unplaced"/>
</dbReference>
<feature type="region of interest" description="Disordered" evidence="2">
    <location>
        <begin position="231"/>
        <end position="260"/>
    </location>
</feature>
<sequence length="432" mass="49608">MHTAESAADCFKSTQQTNASVQKASREKTATADESGVLLLQEQRRKQFHCQQRLTRWLRVQQLLLQIKWQRMRHPYLQRPSVAQQQLLLLQQLQEDYEAKAAWLAPVWREETPLAARRHFTEFLVAAKAVADASKKGASTNPKLLFLLQLAALGSRAQFAAAQRKRLQQQLNRAYSQQTKFAYSSVPESSIKSNPNTSTPLFEEALRMAVRQEIELREVFAAAVAQKQQEEQARYHRSTKRQQQGTRKQLQEEQRQHQRHGVFGHSCMADAVRIMQLGKDDAAAATAAAVASNNLSTVEGQLRLMQQKQQQQEKQQLQLVQQEQQLLHQQLAQKRRALKNASDFAALQQQLSGVQLQRWELEQQQLLVQKELEKFEKQHLAHRQRQQQLLRMHLNFAAAEGSWLAACTRLFPSSTSWLTPLLSQQEIDSSES</sequence>
<dbReference type="RefSeq" id="XP_026193422.1">
    <property type="nucleotide sequence ID" value="XM_026337637.1"/>
</dbReference>
<dbReference type="AlphaFoldDB" id="A0A6P6S1A7"/>
<evidence type="ECO:0000313" key="3">
    <source>
        <dbReference type="Proteomes" id="UP000515125"/>
    </source>
</evidence>
<organism evidence="3 4">
    <name type="scientific">Cyclospora cayetanensis</name>
    <dbReference type="NCBI Taxonomy" id="88456"/>
    <lineage>
        <taxon>Eukaryota</taxon>
        <taxon>Sar</taxon>
        <taxon>Alveolata</taxon>
        <taxon>Apicomplexa</taxon>
        <taxon>Conoidasida</taxon>
        <taxon>Coccidia</taxon>
        <taxon>Eucoccidiorida</taxon>
        <taxon>Eimeriorina</taxon>
        <taxon>Eimeriidae</taxon>
        <taxon>Cyclospora</taxon>
    </lineage>
</organism>
<protein>
    <submittedName>
        <fullName evidence="4">Zinc finger protein 853</fullName>
    </submittedName>
</protein>
<keyword evidence="1" id="KW-0175">Coiled coil</keyword>
<keyword evidence="3" id="KW-1185">Reference proteome</keyword>
<feature type="coiled-coil region" evidence="1">
    <location>
        <begin position="295"/>
        <end position="325"/>
    </location>
</feature>
<reference evidence="4" key="1">
    <citation type="submission" date="2025-08" db="UniProtKB">
        <authorList>
            <consortium name="RefSeq"/>
        </authorList>
    </citation>
    <scope>IDENTIFICATION</scope>
</reference>
<name>A0A6P6S1A7_9EIME</name>
<feature type="coiled-coil region" evidence="1">
    <location>
        <begin position="150"/>
        <end position="177"/>
    </location>
</feature>
<feature type="compositionally biased region" description="Polar residues" evidence="2">
    <location>
        <begin position="12"/>
        <end position="23"/>
    </location>
</feature>
<evidence type="ECO:0000256" key="1">
    <source>
        <dbReference type="SAM" id="Coils"/>
    </source>
</evidence>
<evidence type="ECO:0000313" key="4">
    <source>
        <dbReference type="RefSeq" id="XP_026193422.1"/>
    </source>
</evidence>
<proteinExistence type="predicted"/>
<feature type="region of interest" description="Disordered" evidence="2">
    <location>
        <begin position="1"/>
        <end position="28"/>
    </location>
</feature>
<accession>A0A6P6S1A7</accession>
<gene>
    <name evidence="4" type="primary">LOC34624114</name>
</gene>